<keyword evidence="2" id="KW-1185">Reference proteome</keyword>
<protein>
    <recommendedName>
        <fullName evidence="3">RNase H type-1 domain-containing protein</fullName>
    </recommendedName>
</protein>
<evidence type="ECO:0000313" key="2">
    <source>
        <dbReference type="Proteomes" id="UP001146120"/>
    </source>
</evidence>
<accession>A0AAV2Z6K0</accession>
<evidence type="ECO:0008006" key="3">
    <source>
        <dbReference type="Google" id="ProtNLM"/>
    </source>
</evidence>
<dbReference type="EMBL" id="DAKRPA010000067">
    <property type="protein sequence ID" value="DBA00275.1"/>
    <property type="molecule type" value="Genomic_DNA"/>
</dbReference>
<proteinExistence type="predicted"/>
<reference evidence="1" key="1">
    <citation type="submission" date="2022-11" db="EMBL/GenBank/DDBJ databases">
        <authorList>
            <person name="Morgan W.R."/>
            <person name="Tartar A."/>
        </authorList>
    </citation>
    <scope>NUCLEOTIDE SEQUENCE</scope>
    <source>
        <strain evidence="1">ARSEF 373</strain>
    </source>
</reference>
<evidence type="ECO:0000313" key="1">
    <source>
        <dbReference type="EMBL" id="DBA00275.1"/>
    </source>
</evidence>
<dbReference type="AlphaFoldDB" id="A0AAV2Z6K0"/>
<sequence length="93" mass="10489">DRRVPKHQGLREVFADNRRLVDVVGVFTWRHHYCGCNKMADAAVNHALDTKTSGDGPPEQQHRTILQHLENDVNALVASRHTQISDLDHTTLG</sequence>
<gene>
    <name evidence="1" type="ORF">N0F65_007919</name>
</gene>
<name>A0AAV2Z6K0_9STRA</name>
<reference evidence="1" key="2">
    <citation type="journal article" date="2023" name="Microbiol Resour">
        <title>Decontamination and Annotation of the Draft Genome Sequence of the Oomycete Lagenidium giganteum ARSEF 373.</title>
        <authorList>
            <person name="Morgan W.R."/>
            <person name="Tartar A."/>
        </authorList>
    </citation>
    <scope>NUCLEOTIDE SEQUENCE</scope>
    <source>
        <strain evidence="1">ARSEF 373</strain>
    </source>
</reference>
<dbReference type="Proteomes" id="UP001146120">
    <property type="component" value="Unassembled WGS sequence"/>
</dbReference>
<feature type="non-terminal residue" evidence="1">
    <location>
        <position position="1"/>
    </location>
</feature>
<comment type="caution">
    <text evidence="1">The sequence shown here is derived from an EMBL/GenBank/DDBJ whole genome shotgun (WGS) entry which is preliminary data.</text>
</comment>
<organism evidence="1 2">
    <name type="scientific">Lagenidium giganteum</name>
    <dbReference type="NCBI Taxonomy" id="4803"/>
    <lineage>
        <taxon>Eukaryota</taxon>
        <taxon>Sar</taxon>
        <taxon>Stramenopiles</taxon>
        <taxon>Oomycota</taxon>
        <taxon>Peronosporomycetes</taxon>
        <taxon>Pythiales</taxon>
        <taxon>Pythiaceae</taxon>
    </lineage>
</organism>